<dbReference type="InterPro" id="IPR001680">
    <property type="entry name" value="WD40_rpt"/>
</dbReference>
<dbReference type="PANTHER" id="PTHR19918">
    <property type="entry name" value="CELL DIVISION CYCLE 20 CDC20 FIZZY -RELATED"/>
    <property type="match status" value="1"/>
</dbReference>
<dbReference type="PROSITE" id="PS50294">
    <property type="entry name" value="WD_REPEATS_REGION"/>
    <property type="match status" value="2"/>
</dbReference>
<dbReference type="Proteomes" id="UP000549394">
    <property type="component" value="Unassembled WGS sequence"/>
</dbReference>
<evidence type="ECO:0000313" key="10">
    <source>
        <dbReference type="EMBL" id="CAD5125154.1"/>
    </source>
</evidence>
<evidence type="ECO:0000256" key="4">
    <source>
        <dbReference type="ARBA" id="ARBA00022737"/>
    </source>
</evidence>
<keyword evidence="4" id="KW-0677">Repeat</keyword>
<name>A0A7I8WAL7_9ANNE</name>
<proteinExistence type="inferred from homology"/>
<feature type="repeat" description="WD" evidence="7">
    <location>
        <begin position="299"/>
        <end position="340"/>
    </location>
</feature>
<sequence length="495" mass="55080">MDTLRLDSLPAQQAVPQSRLAKRNSNNKTPSKNPKTPGKSNTPGKPKTPKTPGGDRFIPNRSTTNFQLSSFLLQERSLSNEGLSPMKQENQKIINDHFNIDPNTKILSFRDRAPQPIECLYNSYRFHLKVVINLLSPLLAIDKSLQGATIGSSSVKSSTKRHIPSNSERILDAPEIRNDYYLNILDWSCSNLMAVSLNSHVYVWNATTGGIERLMSLDEGDFVGSVSWMEEADYLAVGTSDGIVQLWDANTSRLIRKMEGHNSRIPSLSWNKYIISSGSRGGQINHYDVRSRNHQVCSTNAHTQEVCGLKWSCNKQYLASGGNDNNLLIWEAQGGQCFTQNAPLQTLSLHQAAVKALAWCPWREHVLASGGGTADKTIRLWNVTTGDCLHSTDTNSQVCGLLWSSQYREIISGHGYAKNHLSIWKYPSMSPLVELLGHSQRILALAMSPDGQTVVSAGADETLRLWKCFAVDPKKARKNEPQLSSKVMMDFTKIR</sequence>
<dbReference type="AlphaFoldDB" id="A0A7I8WAL7"/>
<dbReference type="Gene3D" id="2.130.10.10">
    <property type="entry name" value="YVTN repeat-like/Quinoprotein amine dehydrogenase"/>
    <property type="match status" value="1"/>
</dbReference>
<keyword evidence="6" id="KW-0131">Cell cycle</keyword>
<dbReference type="InterPro" id="IPR015943">
    <property type="entry name" value="WD40/YVTN_repeat-like_dom_sf"/>
</dbReference>
<organism evidence="10 11">
    <name type="scientific">Dimorphilus gyrociliatus</name>
    <dbReference type="NCBI Taxonomy" id="2664684"/>
    <lineage>
        <taxon>Eukaryota</taxon>
        <taxon>Metazoa</taxon>
        <taxon>Spiralia</taxon>
        <taxon>Lophotrochozoa</taxon>
        <taxon>Annelida</taxon>
        <taxon>Polychaeta</taxon>
        <taxon>Polychaeta incertae sedis</taxon>
        <taxon>Dinophilidae</taxon>
        <taxon>Dimorphilus</taxon>
    </lineage>
</organism>
<dbReference type="EMBL" id="CAJFCJ010000025">
    <property type="protein sequence ID" value="CAD5125154.1"/>
    <property type="molecule type" value="Genomic_DNA"/>
</dbReference>
<feature type="repeat" description="WD" evidence="7">
    <location>
        <begin position="223"/>
        <end position="257"/>
    </location>
</feature>
<reference evidence="10 11" key="1">
    <citation type="submission" date="2020-08" db="EMBL/GenBank/DDBJ databases">
        <authorList>
            <person name="Hejnol A."/>
        </authorList>
    </citation>
    <scope>NUCLEOTIDE SEQUENCE [LARGE SCALE GENOMIC DNA]</scope>
</reference>
<dbReference type="InterPro" id="IPR033010">
    <property type="entry name" value="Cdc20/Fizzy"/>
</dbReference>
<dbReference type="SUPFAM" id="SSF50978">
    <property type="entry name" value="WD40 repeat-like"/>
    <property type="match status" value="1"/>
</dbReference>
<dbReference type="InterPro" id="IPR036322">
    <property type="entry name" value="WD40_repeat_dom_sf"/>
</dbReference>
<feature type="compositionally biased region" description="Low complexity" evidence="8">
    <location>
        <begin position="23"/>
        <end position="54"/>
    </location>
</feature>
<evidence type="ECO:0000256" key="8">
    <source>
        <dbReference type="SAM" id="MobiDB-lite"/>
    </source>
</evidence>
<evidence type="ECO:0000256" key="5">
    <source>
        <dbReference type="ARBA" id="ARBA00022776"/>
    </source>
</evidence>
<dbReference type="GO" id="GO:0051301">
    <property type="term" value="P:cell division"/>
    <property type="evidence" value="ECO:0007669"/>
    <property type="project" value="UniProtKB-KW"/>
</dbReference>
<evidence type="ECO:0000313" key="11">
    <source>
        <dbReference type="Proteomes" id="UP000549394"/>
    </source>
</evidence>
<comment type="similarity">
    <text evidence="1">Belongs to the WD repeat CDC20/Fizzy family.</text>
</comment>
<keyword evidence="3" id="KW-0132">Cell division</keyword>
<dbReference type="SMART" id="SM00320">
    <property type="entry name" value="WD40"/>
    <property type="match status" value="6"/>
</dbReference>
<evidence type="ECO:0000256" key="2">
    <source>
        <dbReference type="ARBA" id="ARBA00022574"/>
    </source>
</evidence>
<evidence type="ECO:0000256" key="6">
    <source>
        <dbReference type="ARBA" id="ARBA00023306"/>
    </source>
</evidence>
<evidence type="ECO:0000259" key="9">
    <source>
        <dbReference type="Pfam" id="PF24807"/>
    </source>
</evidence>
<dbReference type="PROSITE" id="PS50082">
    <property type="entry name" value="WD_REPEATS_2"/>
    <property type="match status" value="4"/>
</dbReference>
<evidence type="ECO:0000256" key="7">
    <source>
        <dbReference type="PROSITE-ProRule" id="PRU00221"/>
    </source>
</evidence>
<dbReference type="GO" id="GO:0010997">
    <property type="term" value="F:anaphase-promoting complex binding"/>
    <property type="evidence" value="ECO:0007669"/>
    <property type="project" value="InterPro"/>
</dbReference>
<accession>A0A7I8WAL7</accession>
<evidence type="ECO:0000256" key="1">
    <source>
        <dbReference type="ARBA" id="ARBA00006445"/>
    </source>
</evidence>
<dbReference type="CDD" id="cd00200">
    <property type="entry name" value="WD40"/>
    <property type="match status" value="1"/>
</dbReference>
<keyword evidence="5" id="KW-0498">Mitosis</keyword>
<feature type="domain" description="CDC20/Fizzy WD40" evidence="9">
    <location>
        <begin position="171"/>
        <end position="466"/>
    </location>
</feature>
<dbReference type="InterPro" id="IPR056150">
    <property type="entry name" value="WD40_CDC20-Fz"/>
</dbReference>
<dbReference type="Pfam" id="PF24807">
    <property type="entry name" value="WD40_CDC20-Fz"/>
    <property type="match status" value="1"/>
</dbReference>
<keyword evidence="11" id="KW-1185">Reference proteome</keyword>
<gene>
    <name evidence="10" type="ORF">DGYR_LOCUS12586</name>
</gene>
<dbReference type="GO" id="GO:0031145">
    <property type="term" value="P:anaphase-promoting complex-dependent catabolic process"/>
    <property type="evidence" value="ECO:0007669"/>
    <property type="project" value="TreeGrafter"/>
</dbReference>
<dbReference type="GO" id="GO:0005680">
    <property type="term" value="C:anaphase-promoting complex"/>
    <property type="evidence" value="ECO:0007669"/>
    <property type="project" value="TreeGrafter"/>
</dbReference>
<feature type="repeat" description="WD" evidence="7">
    <location>
        <begin position="372"/>
        <end position="391"/>
    </location>
</feature>
<dbReference type="GO" id="GO:1905786">
    <property type="term" value="P:positive regulation of anaphase-promoting complex-dependent catabolic process"/>
    <property type="evidence" value="ECO:0007669"/>
    <property type="project" value="TreeGrafter"/>
</dbReference>
<feature type="repeat" description="WD" evidence="7">
    <location>
        <begin position="435"/>
        <end position="467"/>
    </location>
</feature>
<comment type="caution">
    <text evidence="10">The sequence shown here is derived from an EMBL/GenBank/DDBJ whole genome shotgun (WGS) entry which is preliminary data.</text>
</comment>
<dbReference type="GO" id="GO:1990757">
    <property type="term" value="F:ubiquitin ligase activator activity"/>
    <property type="evidence" value="ECO:0007669"/>
    <property type="project" value="TreeGrafter"/>
</dbReference>
<dbReference type="OrthoDB" id="10263272at2759"/>
<feature type="region of interest" description="Disordered" evidence="8">
    <location>
        <begin position="1"/>
        <end position="61"/>
    </location>
</feature>
<protein>
    <submittedName>
        <fullName evidence="10">DgyrCDS13397</fullName>
    </submittedName>
</protein>
<dbReference type="PANTHER" id="PTHR19918:SF8">
    <property type="entry name" value="FI02843P"/>
    <property type="match status" value="1"/>
</dbReference>
<keyword evidence="2 7" id="KW-0853">WD repeat</keyword>
<evidence type="ECO:0000256" key="3">
    <source>
        <dbReference type="ARBA" id="ARBA00022618"/>
    </source>
</evidence>